<sequence length="195" mass="20489">MNMYQYCRMFVVIAEVLLLATTTSSQAATVTKPTANSAVITIPVTIINQQSTCKVSFEGANVSGSAYTFQEVLLKGQTQNHPPFQAVVACDGNSEVKTALTLRPAGAFQANANRVDLYSVDSPTVKSGELWLTLQNGNLAPMGDSAGSISLTPFCEGITSGSVRNSCTLKPVTSILSTAPGGPVSTTLAFDVVYR</sequence>
<reference evidence="1 2" key="1">
    <citation type="submission" date="2019-04" db="EMBL/GenBank/DDBJ databases">
        <authorList>
            <consortium name="NARMS: The National Antimicrobial Resistance Monitoring System"/>
        </authorList>
    </citation>
    <scope>NUCLEOTIDE SEQUENCE [LARGE SCALE GENOMIC DNA]</scope>
    <source>
        <strain evidence="1 2">FSIS11919500</strain>
    </source>
</reference>
<protein>
    <submittedName>
        <fullName evidence="1">Uncharacterized protein</fullName>
    </submittedName>
</protein>
<evidence type="ECO:0000313" key="2">
    <source>
        <dbReference type="Proteomes" id="UP000531916"/>
    </source>
</evidence>
<gene>
    <name evidence="1" type="ORF">E5H86_20600</name>
</gene>
<organism evidence="1 2">
    <name type="scientific">Escherichia coli</name>
    <dbReference type="NCBI Taxonomy" id="562"/>
    <lineage>
        <taxon>Bacteria</taxon>
        <taxon>Pseudomonadati</taxon>
        <taxon>Pseudomonadota</taxon>
        <taxon>Gammaproteobacteria</taxon>
        <taxon>Enterobacterales</taxon>
        <taxon>Enterobacteriaceae</taxon>
        <taxon>Escherichia</taxon>
    </lineage>
</organism>
<comment type="caution">
    <text evidence="1">The sequence shown here is derived from an EMBL/GenBank/DDBJ whole genome shotgun (WGS) entry which is preliminary data.</text>
</comment>
<accession>A0A0C2EA44</accession>
<proteinExistence type="predicted"/>
<dbReference type="Proteomes" id="UP000531916">
    <property type="component" value="Unassembled WGS sequence"/>
</dbReference>
<name>A0A0C2EA44_ECOLX</name>
<evidence type="ECO:0000313" key="1">
    <source>
        <dbReference type="EMBL" id="EFC2248159.1"/>
    </source>
</evidence>
<dbReference type="AlphaFoldDB" id="A0A0C2EA44"/>
<dbReference type="RefSeq" id="WP_040089288.1">
    <property type="nucleotide sequence ID" value="NZ_BFGA01000126.1"/>
</dbReference>
<dbReference type="EMBL" id="AASEPP010000040">
    <property type="protein sequence ID" value="EFC2248159.1"/>
    <property type="molecule type" value="Genomic_DNA"/>
</dbReference>